<dbReference type="Gene3D" id="2.10.270.10">
    <property type="entry name" value="Cholin Binding"/>
    <property type="match status" value="3"/>
</dbReference>
<organism evidence="3 4">
    <name type="scientific">Streptococcus oricebi</name>
    <dbReference type="NCBI Taxonomy" id="1547447"/>
    <lineage>
        <taxon>Bacteria</taxon>
        <taxon>Bacillati</taxon>
        <taxon>Bacillota</taxon>
        <taxon>Bacilli</taxon>
        <taxon>Lactobacillales</taxon>
        <taxon>Streptococcaceae</taxon>
        <taxon>Streptococcus</taxon>
    </lineage>
</organism>
<evidence type="ECO:0000256" key="2">
    <source>
        <dbReference type="PROSITE-ProRule" id="PRU00591"/>
    </source>
</evidence>
<comment type="caution">
    <text evidence="3">The sequence shown here is derived from an EMBL/GenBank/DDBJ whole genome shotgun (WGS) entry which is preliminary data.</text>
</comment>
<evidence type="ECO:0000256" key="1">
    <source>
        <dbReference type="ARBA" id="ARBA00022737"/>
    </source>
</evidence>
<evidence type="ECO:0008006" key="5">
    <source>
        <dbReference type="Google" id="ProtNLM"/>
    </source>
</evidence>
<protein>
    <recommendedName>
        <fullName evidence="5">Glucosyltransferase-I</fullName>
    </recommendedName>
</protein>
<reference evidence="3 4" key="1">
    <citation type="submission" date="2018-02" db="EMBL/GenBank/DDBJ databases">
        <title>Draft genome sequence of Streptococcus oricebi CCUG 70868T type strain.</title>
        <authorList>
            <person name="Mendez V."/>
            <person name="Salva-Serra F."/>
            <person name="Jaen-Luchoro D."/>
            <person name="Gonzales-Siles L."/>
            <person name="Karlsson R."/>
            <person name="Engstrom-Jakobsson H."/>
            <person name="Busquets A."/>
            <person name="Gomila M."/>
            <person name="Pineiro-Iglesias B."/>
            <person name="Bennasar-Figueras A."/>
            <person name="Seeger M."/>
            <person name="Moore E."/>
        </authorList>
    </citation>
    <scope>NUCLEOTIDE SEQUENCE [LARGE SCALE GENOMIC DNA]</scope>
    <source>
        <strain evidence="3 4">CCUG 70868</strain>
    </source>
</reference>
<dbReference type="EMBL" id="PRDG01000002">
    <property type="protein sequence ID" value="MBP2623145.1"/>
    <property type="molecule type" value="Genomic_DNA"/>
</dbReference>
<dbReference type="NCBIfam" id="TIGR04035">
    <property type="entry name" value="glucan_65_rpt"/>
    <property type="match status" value="3"/>
</dbReference>
<dbReference type="RefSeq" id="WP_209627626.1">
    <property type="nucleotide sequence ID" value="NZ_PRDG01000002.1"/>
</dbReference>
<proteinExistence type="predicted"/>
<evidence type="ECO:0000313" key="4">
    <source>
        <dbReference type="Proteomes" id="UP001519296"/>
    </source>
</evidence>
<gene>
    <name evidence="3" type="ORF">C4K46_04230</name>
</gene>
<dbReference type="Pfam" id="PF19127">
    <property type="entry name" value="Choline_bind_3"/>
    <property type="match status" value="3"/>
</dbReference>
<dbReference type="SUPFAM" id="SSF69360">
    <property type="entry name" value="Cell wall binding repeat"/>
    <property type="match status" value="2"/>
</dbReference>
<dbReference type="InterPro" id="IPR018337">
    <property type="entry name" value="Cell_wall/Cho-bd_repeat"/>
</dbReference>
<dbReference type="PROSITE" id="PS51170">
    <property type="entry name" value="CW"/>
    <property type="match status" value="1"/>
</dbReference>
<keyword evidence="1" id="KW-0677">Repeat</keyword>
<dbReference type="Proteomes" id="UP001519296">
    <property type="component" value="Unassembled WGS sequence"/>
</dbReference>
<keyword evidence="4" id="KW-1185">Reference proteome</keyword>
<feature type="repeat" description="Cell wall-binding" evidence="2">
    <location>
        <begin position="191"/>
        <end position="210"/>
    </location>
</feature>
<name>A0ABS5B2U8_9STRE</name>
<evidence type="ECO:0000313" key="3">
    <source>
        <dbReference type="EMBL" id="MBP2623145.1"/>
    </source>
</evidence>
<dbReference type="InterPro" id="IPR027636">
    <property type="entry name" value="Glucan-bd_rpt"/>
</dbReference>
<accession>A0ABS5B2U8</accession>
<dbReference type="Pfam" id="PF01473">
    <property type="entry name" value="Choline_bind_1"/>
    <property type="match status" value="1"/>
</dbReference>
<sequence>MKQKMIFQEIRKQKLPYLLAVSILLTLASSRVILAEESQAIKETEQGQTITIEGIDSSQTERATSLVPAPEPVPSSNRFVSGADGNWYYYNSQNQKATGWQVIDGVQLYFDPEGRQAKGKFVNFGGDSYYFDKDSGRMYANEKATIDGKEYYFDENGRLRKNQFYYVYIPISRYMSDFSHFIYLDNEGQKVTGWQTINGQRLYFDERGHQIKGNIKEFDGRYYYFDLHTGEAKRNTLGQYSLGKFSGGRVFVTEDGQLASGWQVVDGKKMYFQDQGHTYPTQIRNELATIDGKLYYFDDNGQLLTNQTIQYYDKTYQLDQDGVATQI</sequence>